<dbReference type="Proteomes" id="UP000285655">
    <property type="component" value="Unassembled WGS sequence"/>
</dbReference>
<name>A0A419DFJ8_9BACT</name>
<sequence>MLTFENNGIVPQGLELKKIIESYGWTLYDVTPTFQDSSFTYENMEKDGSAMEFRVSGHYMFTPIPESGQSLREAYAVTMGVGPVLYIENPNETERWLGVELYMTHTFAVFSRMMFATRGVVLSSPRINEDIIPDWVAMPYDTVVETFQRHFRIVSQVDFTAEVLMSNMRSALENNRN</sequence>
<comment type="caution">
    <text evidence="1">The sequence shown here is derived from an EMBL/GenBank/DDBJ whole genome shotgun (WGS) entry which is preliminary data.</text>
</comment>
<gene>
    <name evidence="1" type="ORF">C4544_01575</name>
</gene>
<dbReference type="AlphaFoldDB" id="A0A419DFJ8"/>
<evidence type="ECO:0000313" key="1">
    <source>
        <dbReference type="EMBL" id="RJO61862.1"/>
    </source>
</evidence>
<reference evidence="1 2" key="1">
    <citation type="journal article" date="2017" name="ISME J.">
        <title>Energy and carbon metabolisms in a deep terrestrial subsurface fluid microbial community.</title>
        <authorList>
            <person name="Momper L."/>
            <person name="Jungbluth S.P."/>
            <person name="Lee M.D."/>
            <person name="Amend J.P."/>
        </authorList>
    </citation>
    <scope>NUCLEOTIDE SEQUENCE [LARGE SCALE GENOMIC DNA]</scope>
    <source>
        <strain evidence="1">SURF_29</strain>
    </source>
</reference>
<protein>
    <submittedName>
        <fullName evidence="1">Uncharacterized protein</fullName>
    </submittedName>
</protein>
<dbReference type="EMBL" id="QZJW01000008">
    <property type="protein sequence ID" value="RJO61862.1"/>
    <property type="molecule type" value="Genomic_DNA"/>
</dbReference>
<organism evidence="1 2">
    <name type="scientific">candidate division WS5 bacterium</name>
    <dbReference type="NCBI Taxonomy" id="2093353"/>
    <lineage>
        <taxon>Bacteria</taxon>
        <taxon>candidate division WS5</taxon>
    </lineage>
</organism>
<proteinExistence type="predicted"/>
<evidence type="ECO:0000313" key="2">
    <source>
        <dbReference type="Proteomes" id="UP000285655"/>
    </source>
</evidence>
<accession>A0A419DFJ8</accession>